<dbReference type="InterPro" id="IPR005829">
    <property type="entry name" value="Sugar_transporter_CS"/>
</dbReference>
<gene>
    <name evidence="10" type="ORF">FPRO_01944</name>
</gene>
<dbReference type="FunFam" id="1.20.1250.20:FF:000134">
    <property type="entry name" value="MFS sugar transporter protein"/>
    <property type="match status" value="1"/>
</dbReference>
<feature type="domain" description="Major facilitator superfamily (MFS) profile" evidence="9">
    <location>
        <begin position="24"/>
        <end position="461"/>
    </location>
</feature>
<keyword evidence="4 8" id="KW-0812">Transmembrane</keyword>
<dbReference type="InterPro" id="IPR003663">
    <property type="entry name" value="Sugar/inositol_transpt"/>
</dbReference>
<sequence length="505" mass="55002">MSYEPSYSPGRFVPRKSALVNSLVFVSVLVNSMTLGYDGNMMNGLMILPSFSDYMHLNTATMAASSTIIWVGSAAVSPIGGILLDKLGRKNGMLSAAILSLTGVVLQSAAQDIAMFIVGRFILGCGVGLGSIACPTYASEVAPTKYRPLMLGFYYDIWYFGGMVAAIVTYGTSQIENTWSWRLPSLFQLLPSFLCLAMLPVIPESPRWLVSQGEHDKARHVLAATMANGDITDAGVLDAYHKICGAVAFEKENPASHNWLEPTKSPSNRKRVTLAVSVAVIGNLSGSAIASYWLGTMLSQAGVTDTYSQLQINIALNVWCFACAVVGTLLADKIGRKPLGIGSLTFALIFLYLVGIFTKLYGSSTDTSAIYGTVACIFLFQGGYSFGWTTLLVMYPTEVLNFSLRANGMAIYTFTSNSAGVFATFIMPFALENIGWRMYIINASWDILEVLFVAFFWVETKRRSLEEIDALFGPSGHLTVDDTIEGHELKEPHTSTRLDKIESKR</sequence>
<comment type="similarity">
    <text evidence="2 7">Belongs to the major facilitator superfamily. Sugar transporter (TC 2.A.1.1) family.</text>
</comment>
<feature type="transmembrane region" description="Helical" evidence="8">
    <location>
        <begin position="272"/>
        <end position="294"/>
    </location>
</feature>
<dbReference type="GO" id="GO:0016020">
    <property type="term" value="C:membrane"/>
    <property type="evidence" value="ECO:0007669"/>
    <property type="project" value="UniProtKB-SubCell"/>
</dbReference>
<keyword evidence="6 8" id="KW-0472">Membrane</keyword>
<dbReference type="GeneID" id="42046831"/>
<name>A0A1L7V3X9_FUSPR</name>
<evidence type="ECO:0000256" key="3">
    <source>
        <dbReference type="ARBA" id="ARBA00022448"/>
    </source>
</evidence>
<dbReference type="PANTHER" id="PTHR48022">
    <property type="entry name" value="PLASTIDIC GLUCOSE TRANSPORTER 4"/>
    <property type="match status" value="1"/>
</dbReference>
<feature type="transmembrane region" description="Helical" evidence="8">
    <location>
        <begin position="338"/>
        <end position="357"/>
    </location>
</feature>
<evidence type="ECO:0000256" key="7">
    <source>
        <dbReference type="RuleBase" id="RU003346"/>
    </source>
</evidence>
<feature type="transmembrane region" description="Helical" evidence="8">
    <location>
        <begin position="314"/>
        <end position="331"/>
    </location>
</feature>
<dbReference type="InterPro" id="IPR020846">
    <property type="entry name" value="MFS_dom"/>
</dbReference>
<accession>A0A1L7V3X9</accession>
<evidence type="ECO:0000256" key="1">
    <source>
        <dbReference type="ARBA" id="ARBA00004141"/>
    </source>
</evidence>
<dbReference type="InterPro" id="IPR036259">
    <property type="entry name" value="MFS_trans_sf"/>
</dbReference>
<feature type="transmembrane region" description="Helical" evidence="8">
    <location>
        <begin position="369"/>
        <end position="397"/>
    </location>
</feature>
<protein>
    <submittedName>
        <fullName evidence="10">Related to hexose transporter protein</fullName>
    </submittedName>
</protein>
<reference evidence="11" key="1">
    <citation type="journal article" date="2016" name="Genome Biol. Evol.">
        <title>Comparative 'omics' of the Fusarium fujikuroi species complex highlights differences in genetic potential and metabolite synthesis.</title>
        <authorList>
            <person name="Niehaus E.-M."/>
            <person name="Muensterkoetter M."/>
            <person name="Proctor R.H."/>
            <person name="Brown D.W."/>
            <person name="Sharon A."/>
            <person name="Idan Y."/>
            <person name="Oren-Young L."/>
            <person name="Sieber C.M."/>
            <person name="Novak O."/>
            <person name="Pencik A."/>
            <person name="Tarkowska D."/>
            <person name="Hromadova K."/>
            <person name="Freeman S."/>
            <person name="Maymon M."/>
            <person name="Elazar M."/>
            <person name="Youssef S.A."/>
            <person name="El-Shabrawy E.S.M."/>
            <person name="Shalaby A.B.A."/>
            <person name="Houterman P."/>
            <person name="Brock N.L."/>
            <person name="Burkhardt I."/>
            <person name="Tsavkelova E.A."/>
            <person name="Dickschat J.S."/>
            <person name="Galuszka P."/>
            <person name="Gueldener U."/>
            <person name="Tudzynski B."/>
        </authorList>
    </citation>
    <scope>NUCLEOTIDE SEQUENCE [LARGE SCALE GENOMIC DNA]</scope>
    <source>
        <strain evidence="11">ET1</strain>
    </source>
</reference>
<dbReference type="EMBL" id="FJOF01000001">
    <property type="protein sequence ID" value="CZR32803.1"/>
    <property type="molecule type" value="Genomic_DNA"/>
</dbReference>
<organism evidence="10 11">
    <name type="scientific">Fusarium proliferatum (strain ET1)</name>
    <name type="common">Orchid endophyte fungus</name>
    <dbReference type="NCBI Taxonomy" id="1227346"/>
    <lineage>
        <taxon>Eukaryota</taxon>
        <taxon>Fungi</taxon>
        <taxon>Dikarya</taxon>
        <taxon>Ascomycota</taxon>
        <taxon>Pezizomycotina</taxon>
        <taxon>Sordariomycetes</taxon>
        <taxon>Hypocreomycetidae</taxon>
        <taxon>Hypocreales</taxon>
        <taxon>Nectriaceae</taxon>
        <taxon>Fusarium</taxon>
        <taxon>Fusarium fujikuroi species complex</taxon>
    </lineage>
</organism>
<keyword evidence="3 7" id="KW-0813">Transport</keyword>
<evidence type="ECO:0000256" key="2">
    <source>
        <dbReference type="ARBA" id="ARBA00010992"/>
    </source>
</evidence>
<dbReference type="SUPFAM" id="SSF103473">
    <property type="entry name" value="MFS general substrate transporter"/>
    <property type="match status" value="1"/>
</dbReference>
<dbReference type="GO" id="GO:0005351">
    <property type="term" value="F:carbohydrate:proton symporter activity"/>
    <property type="evidence" value="ECO:0007669"/>
    <property type="project" value="TreeGrafter"/>
</dbReference>
<feature type="transmembrane region" description="Helical" evidence="8">
    <location>
        <begin position="436"/>
        <end position="458"/>
    </location>
</feature>
<feature type="transmembrane region" description="Helical" evidence="8">
    <location>
        <begin position="18"/>
        <end position="37"/>
    </location>
</feature>
<comment type="caution">
    <text evidence="10">The sequence shown here is derived from an EMBL/GenBank/DDBJ whole genome shotgun (WGS) entry which is preliminary data.</text>
</comment>
<evidence type="ECO:0000256" key="5">
    <source>
        <dbReference type="ARBA" id="ARBA00022989"/>
    </source>
</evidence>
<feature type="transmembrane region" description="Helical" evidence="8">
    <location>
        <begin position="409"/>
        <end position="430"/>
    </location>
</feature>
<feature type="transmembrane region" description="Helical" evidence="8">
    <location>
        <begin position="149"/>
        <end position="171"/>
    </location>
</feature>
<feature type="transmembrane region" description="Helical" evidence="8">
    <location>
        <begin position="116"/>
        <end position="137"/>
    </location>
</feature>
<comment type="subcellular location">
    <subcellularLocation>
        <location evidence="1">Membrane</location>
        <topology evidence="1">Multi-pass membrane protein</topology>
    </subcellularLocation>
</comment>
<dbReference type="Pfam" id="PF00083">
    <property type="entry name" value="Sugar_tr"/>
    <property type="match status" value="1"/>
</dbReference>
<dbReference type="RefSeq" id="XP_031074529.1">
    <property type="nucleotide sequence ID" value="XM_031225851.1"/>
</dbReference>
<evidence type="ECO:0000313" key="10">
    <source>
        <dbReference type="EMBL" id="CZR32803.1"/>
    </source>
</evidence>
<dbReference type="InterPro" id="IPR050360">
    <property type="entry name" value="MFS_Sugar_Transporters"/>
</dbReference>
<evidence type="ECO:0000256" key="6">
    <source>
        <dbReference type="ARBA" id="ARBA00023136"/>
    </source>
</evidence>
<dbReference type="PROSITE" id="PS50850">
    <property type="entry name" value="MFS"/>
    <property type="match status" value="1"/>
</dbReference>
<dbReference type="VEuPathDB" id="FungiDB:FPRO_01944"/>
<dbReference type="AlphaFoldDB" id="A0A1L7V3X9"/>
<dbReference type="InterPro" id="IPR005828">
    <property type="entry name" value="MFS_sugar_transport-like"/>
</dbReference>
<dbReference type="Gene3D" id="1.20.1250.20">
    <property type="entry name" value="MFS general substrate transporter like domains"/>
    <property type="match status" value="1"/>
</dbReference>
<evidence type="ECO:0000256" key="8">
    <source>
        <dbReference type="SAM" id="Phobius"/>
    </source>
</evidence>
<keyword evidence="11" id="KW-1185">Reference proteome</keyword>
<dbReference type="PANTHER" id="PTHR48022:SF31">
    <property type="entry name" value="HEXOSE TRANSPORTER"/>
    <property type="match status" value="1"/>
</dbReference>
<evidence type="ECO:0000313" key="11">
    <source>
        <dbReference type="Proteomes" id="UP000183971"/>
    </source>
</evidence>
<keyword evidence="5 8" id="KW-1133">Transmembrane helix</keyword>
<dbReference type="NCBIfam" id="TIGR00879">
    <property type="entry name" value="SP"/>
    <property type="match status" value="1"/>
</dbReference>
<dbReference type="PROSITE" id="PS00216">
    <property type="entry name" value="SUGAR_TRANSPORT_1"/>
    <property type="match status" value="1"/>
</dbReference>
<evidence type="ECO:0000259" key="9">
    <source>
        <dbReference type="PROSITE" id="PS50850"/>
    </source>
</evidence>
<evidence type="ECO:0000256" key="4">
    <source>
        <dbReference type="ARBA" id="ARBA00022692"/>
    </source>
</evidence>
<feature type="transmembrane region" description="Helical" evidence="8">
    <location>
        <begin position="57"/>
        <end position="84"/>
    </location>
</feature>
<dbReference type="Proteomes" id="UP000183971">
    <property type="component" value="Unassembled WGS sequence"/>
</dbReference>
<proteinExistence type="inferred from homology"/>